<dbReference type="Pfam" id="PF00858">
    <property type="entry name" value="ASC"/>
    <property type="match status" value="1"/>
</dbReference>
<keyword evidence="3 13" id="KW-0813">Transport</keyword>
<protein>
    <submittedName>
        <fullName evidence="14">Uncharacterized protein</fullName>
    </submittedName>
</protein>
<evidence type="ECO:0000256" key="10">
    <source>
        <dbReference type="ARBA" id="ARBA00023136"/>
    </source>
</evidence>
<keyword evidence="10" id="KW-0472">Membrane</keyword>
<evidence type="ECO:0000313" key="15">
    <source>
        <dbReference type="Proteomes" id="UP000677054"/>
    </source>
</evidence>
<dbReference type="Gene3D" id="3.40.50.720">
    <property type="entry name" value="NAD(P)-binding Rossmann-like Domain"/>
    <property type="match status" value="1"/>
</dbReference>
<dbReference type="AlphaFoldDB" id="A0A7R9AFF3"/>
<keyword evidence="11 13" id="KW-0739">Sodium transport</keyword>
<dbReference type="GO" id="GO:0016020">
    <property type="term" value="C:membrane"/>
    <property type="evidence" value="ECO:0007669"/>
    <property type="project" value="UniProtKB-SubCell"/>
</dbReference>
<comment type="subcellular location">
    <subcellularLocation>
        <location evidence="1">Membrane</location>
        <topology evidence="1">Multi-pass membrane protein</topology>
    </subcellularLocation>
</comment>
<keyword evidence="9 13" id="KW-0406">Ion transport</keyword>
<reference evidence="14" key="1">
    <citation type="submission" date="2020-11" db="EMBL/GenBank/DDBJ databases">
        <authorList>
            <person name="Tran Van P."/>
        </authorList>
    </citation>
    <scope>NUCLEOTIDE SEQUENCE</scope>
</reference>
<dbReference type="InterPro" id="IPR002347">
    <property type="entry name" value="SDR_fam"/>
</dbReference>
<evidence type="ECO:0000256" key="6">
    <source>
        <dbReference type="ARBA" id="ARBA00022989"/>
    </source>
</evidence>
<evidence type="ECO:0000256" key="3">
    <source>
        <dbReference type="ARBA" id="ARBA00022448"/>
    </source>
</evidence>
<proteinExistence type="inferred from homology"/>
<evidence type="ECO:0000256" key="12">
    <source>
        <dbReference type="ARBA" id="ARBA00023303"/>
    </source>
</evidence>
<dbReference type="SUPFAM" id="SSF51735">
    <property type="entry name" value="NAD(P)-binding Rossmann-fold domains"/>
    <property type="match status" value="1"/>
</dbReference>
<dbReference type="InterPro" id="IPR053011">
    <property type="entry name" value="SDR_family_member_7"/>
</dbReference>
<evidence type="ECO:0000256" key="4">
    <source>
        <dbReference type="ARBA" id="ARBA00022461"/>
    </source>
</evidence>
<feature type="non-terminal residue" evidence="14">
    <location>
        <position position="1"/>
    </location>
</feature>
<sequence>VDILINNAGVSSLQTVFESTRDAIKRLFDVNFLGNIMLAKALLPHFRQRKAGHIVASSSVLAIFSTPKSSAYSASKRAVQGYYETLRVEEARNGTKITLLFPGLVKIKPSTRSISEDRAHIDRSYLNAFEMDVEVFADWVLIAIANEMSAPCIAKKWMLFTLIYHFPSIARWAYSSSTHKPYTLWRPLNVILMVEEYQSFPTNTLYVLRDIGKVLAPAITICPIHLSNNPFTRVEGSGHWSERTFFEVKGYSCHKCFMLIPKKSQLIQTDGCSDTPFRITFDESLYIEPESFFLKKGNVISLVIRPEVIQRQSIAENPCIVDENYSYARCMENCFWRMVESHPNVPCMLPSLLSKETNLTKSECQDPEEEMNLFMHLGDFYKSRDRMAPYQRECNCPARCNTIDYHIFGDPTPGCDVFVSDKNSWFYLNYPSKQVPHFLEKEKVTLLDLLSNIGGIVGICLGSSLLTLFDIIEKCFLSTYNEQTRCDKVQGIIENNKCSTLLSLQIHDESRTSSTE</sequence>
<dbReference type="Pfam" id="PF00106">
    <property type="entry name" value="adh_short"/>
    <property type="match status" value="1"/>
</dbReference>
<comment type="similarity">
    <text evidence="2 13">Belongs to the amiloride-sensitive sodium channel (TC 1.A.6) family.</text>
</comment>
<gene>
    <name evidence="14" type="ORF">DSTB1V02_LOCUS13007</name>
</gene>
<dbReference type="InterPro" id="IPR036291">
    <property type="entry name" value="NAD(P)-bd_dom_sf"/>
</dbReference>
<dbReference type="EMBL" id="CAJPEV010005557">
    <property type="protein sequence ID" value="CAG0903272.1"/>
    <property type="molecule type" value="Genomic_DNA"/>
</dbReference>
<dbReference type="OrthoDB" id="47007at2759"/>
<dbReference type="GO" id="GO:0005272">
    <property type="term" value="F:sodium channel activity"/>
    <property type="evidence" value="ECO:0007669"/>
    <property type="project" value="UniProtKB-KW"/>
</dbReference>
<keyword evidence="7" id="KW-0560">Oxidoreductase</keyword>
<dbReference type="PANTHER" id="PTHR44269">
    <property type="entry name" value="DEHYDROGENASE/REDUCTASE SDR FAMILY MEMBER 7-RELATED"/>
    <property type="match status" value="1"/>
</dbReference>
<keyword evidence="5 13" id="KW-0812">Transmembrane</keyword>
<evidence type="ECO:0000256" key="9">
    <source>
        <dbReference type="ARBA" id="ARBA00023065"/>
    </source>
</evidence>
<evidence type="ECO:0000256" key="5">
    <source>
        <dbReference type="ARBA" id="ARBA00022692"/>
    </source>
</evidence>
<keyword evidence="6" id="KW-1133">Transmembrane helix</keyword>
<dbReference type="PROSITE" id="PS00061">
    <property type="entry name" value="ADH_SHORT"/>
    <property type="match status" value="1"/>
</dbReference>
<dbReference type="GO" id="GO:0016491">
    <property type="term" value="F:oxidoreductase activity"/>
    <property type="evidence" value="ECO:0007669"/>
    <property type="project" value="UniProtKB-KW"/>
</dbReference>
<keyword evidence="4 13" id="KW-0894">Sodium channel</keyword>
<name>A0A7R9AFF3_9CRUS</name>
<evidence type="ECO:0000256" key="13">
    <source>
        <dbReference type="RuleBase" id="RU000679"/>
    </source>
</evidence>
<evidence type="ECO:0000256" key="7">
    <source>
        <dbReference type="ARBA" id="ARBA00023002"/>
    </source>
</evidence>
<keyword evidence="12 13" id="KW-0407">Ion channel</keyword>
<evidence type="ECO:0000313" key="14">
    <source>
        <dbReference type="EMBL" id="CAD7253257.1"/>
    </source>
</evidence>
<evidence type="ECO:0000256" key="2">
    <source>
        <dbReference type="ARBA" id="ARBA00007193"/>
    </source>
</evidence>
<evidence type="ECO:0000256" key="11">
    <source>
        <dbReference type="ARBA" id="ARBA00023201"/>
    </source>
</evidence>
<organism evidence="14">
    <name type="scientific">Darwinula stevensoni</name>
    <dbReference type="NCBI Taxonomy" id="69355"/>
    <lineage>
        <taxon>Eukaryota</taxon>
        <taxon>Metazoa</taxon>
        <taxon>Ecdysozoa</taxon>
        <taxon>Arthropoda</taxon>
        <taxon>Crustacea</taxon>
        <taxon>Oligostraca</taxon>
        <taxon>Ostracoda</taxon>
        <taxon>Podocopa</taxon>
        <taxon>Podocopida</taxon>
        <taxon>Darwinulocopina</taxon>
        <taxon>Darwinuloidea</taxon>
        <taxon>Darwinulidae</taxon>
        <taxon>Darwinula</taxon>
    </lineage>
</organism>
<dbReference type="InterPro" id="IPR001873">
    <property type="entry name" value="ENaC"/>
</dbReference>
<keyword evidence="8" id="KW-0915">Sodium</keyword>
<dbReference type="InterPro" id="IPR020904">
    <property type="entry name" value="Sc_DH/Rdtase_CS"/>
</dbReference>
<evidence type="ECO:0000256" key="1">
    <source>
        <dbReference type="ARBA" id="ARBA00004141"/>
    </source>
</evidence>
<accession>A0A7R9AFF3</accession>
<keyword evidence="15" id="KW-1185">Reference proteome</keyword>
<dbReference type="EMBL" id="LR905074">
    <property type="protein sequence ID" value="CAD7253257.1"/>
    <property type="molecule type" value="Genomic_DNA"/>
</dbReference>
<evidence type="ECO:0000256" key="8">
    <source>
        <dbReference type="ARBA" id="ARBA00023053"/>
    </source>
</evidence>
<dbReference type="Proteomes" id="UP000677054">
    <property type="component" value="Unassembled WGS sequence"/>
</dbReference>
<dbReference type="Gene3D" id="1.10.287.770">
    <property type="entry name" value="YojJ-like"/>
    <property type="match status" value="1"/>
</dbReference>